<protein>
    <recommendedName>
        <fullName evidence="2">site-specific DNA-methyltransferase (adenine-specific)</fullName>
        <ecNumber evidence="2">2.1.1.72</ecNumber>
    </recommendedName>
</protein>
<dbReference type="Proteomes" id="UP000663452">
    <property type="component" value="Chromosome"/>
</dbReference>
<comment type="catalytic activity">
    <reaction evidence="6">
        <text>a 2'-deoxyadenosine in DNA + S-adenosyl-L-methionine = an N(6)-methyl-2'-deoxyadenosine in DNA + S-adenosyl-L-homocysteine + H(+)</text>
        <dbReference type="Rhea" id="RHEA:15197"/>
        <dbReference type="Rhea" id="RHEA-COMP:12418"/>
        <dbReference type="Rhea" id="RHEA-COMP:12419"/>
        <dbReference type="ChEBI" id="CHEBI:15378"/>
        <dbReference type="ChEBI" id="CHEBI:57856"/>
        <dbReference type="ChEBI" id="CHEBI:59789"/>
        <dbReference type="ChEBI" id="CHEBI:90615"/>
        <dbReference type="ChEBI" id="CHEBI:90616"/>
        <dbReference type="EC" id="2.1.1.72"/>
    </reaction>
</comment>
<accession>A0ABX7L824</accession>
<keyword evidence="3 7" id="KW-0489">Methyltransferase</keyword>
<dbReference type="PANTHER" id="PTHR30481:SF4">
    <property type="entry name" value="SITE-SPECIFIC DNA-METHYLTRANSFERASE (ADENINE-SPECIFIC)"/>
    <property type="match status" value="1"/>
</dbReference>
<dbReference type="EC" id="2.1.1.72" evidence="2"/>
<evidence type="ECO:0000256" key="1">
    <source>
        <dbReference type="ARBA" id="ARBA00006594"/>
    </source>
</evidence>
<dbReference type="PIRSF" id="PIRSF000398">
    <property type="entry name" value="M_m6A_EcoRV"/>
    <property type="match status" value="1"/>
</dbReference>
<dbReference type="GO" id="GO:0032259">
    <property type="term" value="P:methylation"/>
    <property type="evidence" value="ECO:0007669"/>
    <property type="project" value="UniProtKB-KW"/>
</dbReference>
<dbReference type="EMBL" id="CP070969">
    <property type="protein sequence ID" value="QSF43411.1"/>
    <property type="molecule type" value="Genomic_DNA"/>
</dbReference>
<dbReference type="InterPro" id="IPR029063">
    <property type="entry name" value="SAM-dependent_MTases_sf"/>
</dbReference>
<dbReference type="Gene3D" id="3.40.50.150">
    <property type="entry name" value="Vaccinia Virus protein VP39"/>
    <property type="match status" value="1"/>
</dbReference>
<organism evidence="7 8">
    <name type="scientific">Paenibacillus tianjinensis</name>
    <dbReference type="NCBI Taxonomy" id="2810347"/>
    <lineage>
        <taxon>Bacteria</taxon>
        <taxon>Bacillati</taxon>
        <taxon>Bacillota</taxon>
        <taxon>Bacilli</taxon>
        <taxon>Bacillales</taxon>
        <taxon>Paenibacillaceae</taxon>
        <taxon>Paenibacillus</taxon>
    </lineage>
</organism>
<keyword evidence="8" id="KW-1185">Reference proteome</keyword>
<dbReference type="Gene3D" id="1.10.1020.10">
    <property type="entry name" value="Adenine-specific Methyltransferase, Domain 2"/>
    <property type="match status" value="1"/>
</dbReference>
<dbReference type="InterPro" id="IPR023095">
    <property type="entry name" value="Ade_MeTrfase_dom_2"/>
</dbReference>
<comment type="similarity">
    <text evidence="1">Belongs to the N(4)/N(6)-methyltransferase family.</text>
</comment>
<reference evidence="7 8" key="1">
    <citation type="submission" date="2021-02" db="EMBL/GenBank/DDBJ databases">
        <title>Paenibacillus tianjinensis sp. nov.</title>
        <authorList>
            <person name="Liu H."/>
        </authorList>
    </citation>
    <scope>NUCLEOTIDE SEQUENCE [LARGE SCALE GENOMIC DNA]</scope>
    <source>
        <strain evidence="7 8">TB2019</strain>
    </source>
</reference>
<gene>
    <name evidence="7" type="ORF">JRJ22_19290</name>
</gene>
<keyword evidence="4" id="KW-0808">Transferase</keyword>
<evidence type="ECO:0000313" key="7">
    <source>
        <dbReference type="EMBL" id="QSF43411.1"/>
    </source>
</evidence>
<proteinExistence type="inferred from homology"/>
<dbReference type="InterPro" id="IPR012263">
    <property type="entry name" value="M_m6A_EcoRV"/>
</dbReference>
<dbReference type="GO" id="GO:0008168">
    <property type="term" value="F:methyltransferase activity"/>
    <property type="evidence" value="ECO:0007669"/>
    <property type="project" value="UniProtKB-KW"/>
</dbReference>
<dbReference type="Pfam" id="PF02086">
    <property type="entry name" value="MethyltransfD12"/>
    <property type="match status" value="1"/>
</dbReference>
<dbReference type="InterPro" id="IPR012327">
    <property type="entry name" value="MeTrfase_D12"/>
</dbReference>
<evidence type="ECO:0000313" key="8">
    <source>
        <dbReference type="Proteomes" id="UP000663452"/>
    </source>
</evidence>
<dbReference type="PANTHER" id="PTHR30481">
    <property type="entry name" value="DNA ADENINE METHYLASE"/>
    <property type="match status" value="1"/>
</dbReference>
<dbReference type="PRINTS" id="PR00505">
    <property type="entry name" value="D12N6MTFRASE"/>
</dbReference>
<evidence type="ECO:0000256" key="3">
    <source>
        <dbReference type="ARBA" id="ARBA00022603"/>
    </source>
</evidence>
<evidence type="ECO:0000256" key="6">
    <source>
        <dbReference type="ARBA" id="ARBA00047942"/>
    </source>
</evidence>
<evidence type="ECO:0000256" key="5">
    <source>
        <dbReference type="ARBA" id="ARBA00022691"/>
    </source>
</evidence>
<dbReference type="SUPFAM" id="SSF53335">
    <property type="entry name" value="S-adenosyl-L-methionine-dependent methyltransferases"/>
    <property type="match status" value="1"/>
</dbReference>
<keyword evidence="5" id="KW-0949">S-adenosyl-L-methionine</keyword>
<evidence type="ECO:0000256" key="2">
    <source>
        <dbReference type="ARBA" id="ARBA00011900"/>
    </source>
</evidence>
<sequence>MRKEIIEMIPEHHCYVEPFAGGLWVLFGKDKSKTEVINDIDKNLINFYSVLKNNYNEFIKKFNTYLVSRDEFEYLKNADEEEMDELMLAYKFFYINKNSFGGDMSSFNSYYRDTPYMNDSALKLLKKAHERLKTVWVENRDYTEIIKKFDKPDSFFFFDPPYYETNNGSYKNGKNIDFEVLQQQLKSIKGKFLLTVNDNTYIRELMKDFYINEVEVQYNMSKDASGRGKFGELIVTNYEVAI</sequence>
<name>A0ABX7L824_9BACL</name>
<evidence type="ECO:0000256" key="4">
    <source>
        <dbReference type="ARBA" id="ARBA00022679"/>
    </source>
</evidence>